<proteinExistence type="predicted"/>
<accession>A0ABD1W8S6</accession>
<feature type="region of interest" description="Disordered" evidence="1">
    <location>
        <begin position="87"/>
        <end position="109"/>
    </location>
</feature>
<gene>
    <name evidence="2" type="ORF">Fot_15306</name>
</gene>
<dbReference type="AlphaFoldDB" id="A0ABD1W8S6"/>
<protein>
    <submittedName>
        <fullName evidence="2">Uncharacterized protein</fullName>
    </submittedName>
</protein>
<reference evidence="3" key="1">
    <citation type="submission" date="2024-07" db="EMBL/GenBank/DDBJ databases">
        <title>Two chromosome-level genome assemblies of Korean endemic species Abeliophyllum distichum and Forsythia ovata (Oleaceae).</title>
        <authorList>
            <person name="Jang H."/>
        </authorList>
    </citation>
    <scope>NUCLEOTIDE SEQUENCE [LARGE SCALE GENOMIC DNA]</scope>
</reference>
<sequence>MATHPPAVVVPFESNVTTLLQPNTANTLYNLLMIKGVPDSDFPKTLPSVQESNLKATQAGLEPKTKNPKLIVLASLCVEGHRMPKPTPIEPIKAFTTPDRHGSSINYPRNWQNPGDNLIFGDD</sequence>
<organism evidence="2 3">
    <name type="scientific">Forsythia ovata</name>
    <dbReference type="NCBI Taxonomy" id="205694"/>
    <lineage>
        <taxon>Eukaryota</taxon>
        <taxon>Viridiplantae</taxon>
        <taxon>Streptophyta</taxon>
        <taxon>Embryophyta</taxon>
        <taxon>Tracheophyta</taxon>
        <taxon>Spermatophyta</taxon>
        <taxon>Magnoliopsida</taxon>
        <taxon>eudicotyledons</taxon>
        <taxon>Gunneridae</taxon>
        <taxon>Pentapetalae</taxon>
        <taxon>asterids</taxon>
        <taxon>lamiids</taxon>
        <taxon>Lamiales</taxon>
        <taxon>Oleaceae</taxon>
        <taxon>Forsythieae</taxon>
        <taxon>Forsythia</taxon>
    </lineage>
</organism>
<keyword evidence="3" id="KW-1185">Reference proteome</keyword>
<dbReference type="EMBL" id="JBFOLJ010000004">
    <property type="protein sequence ID" value="KAL2546073.1"/>
    <property type="molecule type" value="Genomic_DNA"/>
</dbReference>
<evidence type="ECO:0000256" key="1">
    <source>
        <dbReference type="SAM" id="MobiDB-lite"/>
    </source>
</evidence>
<name>A0ABD1W8S6_9LAMI</name>
<dbReference type="Proteomes" id="UP001604277">
    <property type="component" value="Unassembled WGS sequence"/>
</dbReference>
<comment type="caution">
    <text evidence="2">The sequence shown here is derived from an EMBL/GenBank/DDBJ whole genome shotgun (WGS) entry which is preliminary data.</text>
</comment>
<evidence type="ECO:0000313" key="3">
    <source>
        <dbReference type="Proteomes" id="UP001604277"/>
    </source>
</evidence>
<evidence type="ECO:0000313" key="2">
    <source>
        <dbReference type="EMBL" id="KAL2546073.1"/>
    </source>
</evidence>